<feature type="transmembrane region" description="Helical" evidence="1">
    <location>
        <begin position="92"/>
        <end position="115"/>
    </location>
</feature>
<organism evidence="2">
    <name type="scientific">Arthrobacter saudimassiliensis</name>
    <dbReference type="NCBI Taxonomy" id="1461584"/>
    <lineage>
        <taxon>Bacteria</taxon>
        <taxon>Bacillati</taxon>
        <taxon>Actinomycetota</taxon>
        <taxon>Actinomycetes</taxon>
        <taxon>Micrococcales</taxon>
        <taxon>Micrococcaceae</taxon>
        <taxon>Arthrobacter</taxon>
    </lineage>
</organism>
<dbReference type="PATRIC" id="fig|1461584.3.peg.896"/>
<dbReference type="InterPro" id="IPR025058">
    <property type="entry name" value="DUF3995"/>
</dbReference>
<keyword evidence="1" id="KW-0472">Membrane</keyword>
<protein>
    <recommendedName>
        <fullName evidence="3">DUF3995 domain-containing protein</fullName>
    </recommendedName>
</protein>
<evidence type="ECO:0000313" key="2">
    <source>
        <dbReference type="EMBL" id="CEA07585.1"/>
    </source>
</evidence>
<gene>
    <name evidence="2" type="ORF">BN1051_00902</name>
</gene>
<keyword evidence="1" id="KW-0812">Transmembrane</keyword>
<proteinExistence type="predicted"/>
<sequence>MGRPGAARPGRGFLWAATGLGLVHAAFSLCWALGGTWLLDTVGQWAVRQVEEAPVASRLMLAGTAAVKGAAAVIPTLSAYRRFPYPRIVRAVSWAGAVGLVLYGGANTLAANAVLAGLVPAGPETDLFALKGHAWLWDPLFLLWGAALLGYLVRSARRPWDTPAAKRSP</sequence>
<name>A0A078MMR5_9MICC</name>
<feature type="transmembrane region" description="Helical" evidence="1">
    <location>
        <begin position="12"/>
        <end position="39"/>
    </location>
</feature>
<feature type="transmembrane region" description="Helical" evidence="1">
    <location>
        <begin position="135"/>
        <end position="153"/>
    </location>
</feature>
<accession>A0A078MMR5</accession>
<dbReference type="EMBL" id="LN483070">
    <property type="protein sequence ID" value="CEA07585.1"/>
    <property type="molecule type" value="Genomic_DNA"/>
</dbReference>
<evidence type="ECO:0008006" key="3">
    <source>
        <dbReference type="Google" id="ProtNLM"/>
    </source>
</evidence>
<dbReference type="AlphaFoldDB" id="A0A078MMR5"/>
<reference evidence="2" key="1">
    <citation type="submission" date="2014-07" db="EMBL/GenBank/DDBJ databases">
        <authorList>
            <person name="Urmite Genomes Urmite Genomes"/>
        </authorList>
    </citation>
    <scope>NUCLEOTIDE SEQUENCE</scope>
    <source>
        <strain evidence="2">11W110_air</strain>
    </source>
</reference>
<keyword evidence="1" id="KW-1133">Transmembrane helix</keyword>
<dbReference type="Pfam" id="PF13160">
    <property type="entry name" value="DUF3995"/>
    <property type="match status" value="1"/>
</dbReference>
<feature type="transmembrane region" description="Helical" evidence="1">
    <location>
        <begin position="59"/>
        <end position="80"/>
    </location>
</feature>
<evidence type="ECO:0000256" key="1">
    <source>
        <dbReference type="SAM" id="Phobius"/>
    </source>
</evidence>